<dbReference type="Gene3D" id="3.50.50.60">
    <property type="entry name" value="FAD/NAD(P)-binding domain"/>
    <property type="match status" value="2"/>
</dbReference>
<dbReference type="PRINTS" id="PR00469">
    <property type="entry name" value="PNDRDTASEII"/>
</dbReference>
<protein>
    <submittedName>
        <fullName evidence="5">Thioredoxin reductase</fullName>
    </submittedName>
</protein>
<dbReference type="GO" id="GO:0097237">
    <property type="term" value="P:cellular response to toxic substance"/>
    <property type="evidence" value="ECO:0007669"/>
    <property type="project" value="UniProtKB-ARBA"/>
</dbReference>
<dbReference type="InterPro" id="IPR036188">
    <property type="entry name" value="FAD/NAD-bd_sf"/>
</dbReference>
<evidence type="ECO:0000256" key="3">
    <source>
        <dbReference type="ARBA" id="ARBA00023002"/>
    </source>
</evidence>
<dbReference type="InterPro" id="IPR050097">
    <property type="entry name" value="Ferredoxin-NADP_redctase_2"/>
</dbReference>
<evidence type="ECO:0000313" key="5">
    <source>
        <dbReference type="EMBL" id="KAF2789629.1"/>
    </source>
</evidence>
<keyword evidence="2" id="KW-0285">Flavoprotein</keyword>
<proteinExistence type="inferred from homology"/>
<keyword evidence="3" id="KW-0560">Oxidoreductase</keyword>
<sequence length="344" mass="37233">MPSATTTVTANPRELYDVIIIGGSYAGLSAALTLYRATHKCLIFDSGIPRNALSTKTRLTSGWEGQDPQKMRDTSKAELEGSGLVDFIPLPVQKAKKNSDGTFEVVDSDCETWRGRKILFSTGVQEIYPELEGYAENYGTSIYYCMFCFGYEQRGSRSAGLIAVGPLAHPGHAITNAQDALKFAKCVTIYTNNNPSLAEELSKKLEGGLRVNDQKLKRLFKEQDSDDISVEFESGEKQSLSFLVHKPDLEVNTALPAQLGVECTPGLGINVIPPFNKTTVDGVYAAGDCCSPLRMIPNALSMGAFAGCGLARELPRVVREIKDQNGATKVNGSVGIAESLFIET</sequence>
<dbReference type="Proteomes" id="UP000799757">
    <property type="component" value="Unassembled WGS sequence"/>
</dbReference>
<dbReference type="EMBL" id="MU002124">
    <property type="protein sequence ID" value="KAF2789629.1"/>
    <property type="molecule type" value="Genomic_DNA"/>
</dbReference>
<dbReference type="InterPro" id="IPR023753">
    <property type="entry name" value="FAD/NAD-binding_dom"/>
</dbReference>
<gene>
    <name evidence="5" type="ORF">K505DRAFT_378089</name>
</gene>
<dbReference type="Pfam" id="PF07992">
    <property type="entry name" value="Pyr_redox_2"/>
    <property type="match status" value="1"/>
</dbReference>
<evidence type="ECO:0000256" key="2">
    <source>
        <dbReference type="ARBA" id="ARBA00022630"/>
    </source>
</evidence>
<name>A0A6A6WZV9_9PLEO</name>
<evidence type="ECO:0000259" key="4">
    <source>
        <dbReference type="Pfam" id="PF07992"/>
    </source>
</evidence>
<dbReference type="GO" id="GO:0016491">
    <property type="term" value="F:oxidoreductase activity"/>
    <property type="evidence" value="ECO:0007669"/>
    <property type="project" value="UniProtKB-KW"/>
</dbReference>
<dbReference type="PANTHER" id="PTHR48105">
    <property type="entry name" value="THIOREDOXIN REDUCTASE 1-RELATED-RELATED"/>
    <property type="match status" value="1"/>
</dbReference>
<keyword evidence="6" id="KW-1185">Reference proteome</keyword>
<dbReference type="OrthoDB" id="10260355at2759"/>
<reference evidence="5" key="1">
    <citation type="journal article" date="2020" name="Stud. Mycol.">
        <title>101 Dothideomycetes genomes: a test case for predicting lifestyles and emergence of pathogens.</title>
        <authorList>
            <person name="Haridas S."/>
            <person name="Albert R."/>
            <person name="Binder M."/>
            <person name="Bloem J."/>
            <person name="Labutti K."/>
            <person name="Salamov A."/>
            <person name="Andreopoulos B."/>
            <person name="Baker S."/>
            <person name="Barry K."/>
            <person name="Bills G."/>
            <person name="Bluhm B."/>
            <person name="Cannon C."/>
            <person name="Castanera R."/>
            <person name="Culley D."/>
            <person name="Daum C."/>
            <person name="Ezra D."/>
            <person name="Gonzalez J."/>
            <person name="Henrissat B."/>
            <person name="Kuo A."/>
            <person name="Liang C."/>
            <person name="Lipzen A."/>
            <person name="Lutzoni F."/>
            <person name="Magnuson J."/>
            <person name="Mondo S."/>
            <person name="Nolan M."/>
            <person name="Ohm R."/>
            <person name="Pangilinan J."/>
            <person name="Park H.-J."/>
            <person name="Ramirez L."/>
            <person name="Alfaro M."/>
            <person name="Sun H."/>
            <person name="Tritt A."/>
            <person name="Yoshinaga Y."/>
            <person name="Zwiers L.-H."/>
            <person name="Turgeon B."/>
            <person name="Goodwin S."/>
            <person name="Spatafora J."/>
            <person name="Crous P."/>
            <person name="Grigoriev I."/>
        </authorList>
    </citation>
    <scope>NUCLEOTIDE SEQUENCE</scope>
    <source>
        <strain evidence="5">CBS 109.77</strain>
    </source>
</reference>
<evidence type="ECO:0000256" key="1">
    <source>
        <dbReference type="ARBA" id="ARBA00009333"/>
    </source>
</evidence>
<evidence type="ECO:0000313" key="6">
    <source>
        <dbReference type="Proteomes" id="UP000799757"/>
    </source>
</evidence>
<feature type="domain" description="FAD/NAD(P)-binding" evidence="4">
    <location>
        <begin position="16"/>
        <end position="303"/>
    </location>
</feature>
<organism evidence="5 6">
    <name type="scientific">Melanomma pulvis-pyrius CBS 109.77</name>
    <dbReference type="NCBI Taxonomy" id="1314802"/>
    <lineage>
        <taxon>Eukaryota</taxon>
        <taxon>Fungi</taxon>
        <taxon>Dikarya</taxon>
        <taxon>Ascomycota</taxon>
        <taxon>Pezizomycotina</taxon>
        <taxon>Dothideomycetes</taxon>
        <taxon>Pleosporomycetidae</taxon>
        <taxon>Pleosporales</taxon>
        <taxon>Melanommataceae</taxon>
        <taxon>Melanomma</taxon>
    </lineage>
</organism>
<dbReference type="SUPFAM" id="SSF51905">
    <property type="entry name" value="FAD/NAD(P)-binding domain"/>
    <property type="match status" value="1"/>
</dbReference>
<dbReference type="AlphaFoldDB" id="A0A6A6WZV9"/>
<comment type="similarity">
    <text evidence="1">Belongs to the class-II pyridine nucleotide-disulfide oxidoreductase family.</text>
</comment>
<accession>A0A6A6WZV9</accession>
<dbReference type="PRINTS" id="PR00368">
    <property type="entry name" value="FADPNR"/>
</dbReference>